<name>A0A251T4Z0_HELAN</name>
<protein>
    <submittedName>
        <fullName evidence="2">Uncharacterized protein</fullName>
    </submittedName>
</protein>
<evidence type="ECO:0000313" key="1">
    <source>
        <dbReference type="EMBL" id="KAF5779620.1"/>
    </source>
</evidence>
<dbReference type="EMBL" id="CM007901">
    <property type="protein sequence ID" value="OTG06207.1"/>
    <property type="molecule type" value="Genomic_DNA"/>
</dbReference>
<dbReference type="AlphaFoldDB" id="A0A251T4Z0"/>
<evidence type="ECO:0000313" key="2">
    <source>
        <dbReference type="EMBL" id="OTG06207.1"/>
    </source>
</evidence>
<proteinExistence type="predicted"/>
<dbReference type="Gramene" id="mRNA:HanXRQr2_Chr12g0561691">
    <property type="protein sequence ID" value="mRNA:HanXRQr2_Chr12g0561691"/>
    <property type="gene ID" value="HanXRQr2_Chr12g0561691"/>
</dbReference>
<accession>A0A251T4Z0</accession>
<organism evidence="2 3">
    <name type="scientific">Helianthus annuus</name>
    <name type="common">Common sunflower</name>
    <dbReference type="NCBI Taxonomy" id="4232"/>
    <lineage>
        <taxon>Eukaryota</taxon>
        <taxon>Viridiplantae</taxon>
        <taxon>Streptophyta</taxon>
        <taxon>Embryophyta</taxon>
        <taxon>Tracheophyta</taxon>
        <taxon>Spermatophyta</taxon>
        <taxon>Magnoliopsida</taxon>
        <taxon>eudicotyledons</taxon>
        <taxon>Gunneridae</taxon>
        <taxon>Pentapetalae</taxon>
        <taxon>asterids</taxon>
        <taxon>campanulids</taxon>
        <taxon>Asterales</taxon>
        <taxon>Asteraceae</taxon>
        <taxon>Asteroideae</taxon>
        <taxon>Heliantheae alliance</taxon>
        <taxon>Heliantheae</taxon>
        <taxon>Helianthus</taxon>
    </lineage>
</organism>
<dbReference type="InParanoid" id="A0A251T4Z0"/>
<dbReference type="Proteomes" id="UP000215914">
    <property type="component" value="Chromosome 12"/>
</dbReference>
<reference evidence="1 3" key="1">
    <citation type="journal article" date="2017" name="Nature">
        <title>The sunflower genome provides insights into oil metabolism, flowering and Asterid evolution.</title>
        <authorList>
            <person name="Badouin H."/>
            <person name="Gouzy J."/>
            <person name="Grassa C.J."/>
            <person name="Murat F."/>
            <person name="Staton S.E."/>
            <person name="Cottret L."/>
            <person name="Lelandais-Briere C."/>
            <person name="Owens G.L."/>
            <person name="Carrere S."/>
            <person name="Mayjonade B."/>
            <person name="Legrand L."/>
            <person name="Gill N."/>
            <person name="Kane N.C."/>
            <person name="Bowers J.E."/>
            <person name="Hubner S."/>
            <person name="Bellec A."/>
            <person name="Berard A."/>
            <person name="Berges H."/>
            <person name="Blanchet N."/>
            <person name="Boniface M.C."/>
            <person name="Brunel D."/>
            <person name="Catrice O."/>
            <person name="Chaidir N."/>
            <person name="Claudel C."/>
            <person name="Donnadieu C."/>
            <person name="Faraut T."/>
            <person name="Fievet G."/>
            <person name="Helmstetter N."/>
            <person name="King M."/>
            <person name="Knapp S.J."/>
            <person name="Lai Z."/>
            <person name="Le Paslier M.C."/>
            <person name="Lippi Y."/>
            <person name="Lorenzon L."/>
            <person name="Mandel J.R."/>
            <person name="Marage G."/>
            <person name="Marchand G."/>
            <person name="Marquand E."/>
            <person name="Bret-Mestries E."/>
            <person name="Morien E."/>
            <person name="Nambeesan S."/>
            <person name="Nguyen T."/>
            <person name="Pegot-Espagnet P."/>
            <person name="Pouilly N."/>
            <person name="Raftis F."/>
            <person name="Sallet E."/>
            <person name="Schiex T."/>
            <person name="Thomas J."/>
            <person name="Vandecasteele C."/>
            <person name="Vares D."/>
            <person name="Vear F."/>
            <person name="Vautrin S."/>
            <person name="Crespi M."/>
            <person name="Mangin B."/>
            <person name="Burke J.M."/>
            <person name="Salse J."/>
            <person name="Munos S."/>
            <person name="Vincourt P."/>
            <person name="Rieseberg L.H."/>
            <person name="Langlade N.B."/>
        </authorList>
    </citation>
    <scope>NUCLEOTIDE SEQUENCE [LARGE SCALE GENOMIC DNA]</scope>
    <source>
        <strain evidence="3">cv. SF193</strain>
        <tissue evidence="1">Leaves</tissue>
    </source>
</reference>
<sequence>MKYNNIRSRAIYIIQYTQILKSIFTVHDFTLAHQINPKSSAAAHASQFTSVAGRSTLRPSSPAPLNPSQFTSSLLTFIAFSHRCRFQVVLAVTETHIISVTVAAFNPSLQIRVSCSCLIVFVS</sequence>
<evidence type="ECO:0000313" key="3">
    <source>
        <dbReference type="Proteomes" id="UP000215914"/>
    </source>
</evidence>
<keyword evidence="3" id="KW-1185">Reference proteome</keyword>
<gene>
    <name evidence="2" type="ORF">HannXRQ_Chr12g0382161</name>
    <name evidence="1" type="ORF">HanXRQr2_Chr12g0561691</name>
</gene>
<reference evidence="2" key="2">
    <citation type="submission" date="2017-02" db="EMBL/GenBank/DDBJ databases">
        <title>Sunflower complete genome.</title>
        <authorList>
            <person name="Langlade N."/>
            <person name="Munos S."/>
        </authorList>
    </citation>
    <scope>NUCLEOTIDE SEQUENCE [LARGE SCALE GENOMIC DNA]</scope>
    <source>
        <tissue evidence="2">Leaves</tissue>
    </source>
</reference>
<reference evidence="1" key="3">
    <citation type="submission" date="2020-06" db="EMBL/GenBank/DDBJ databases">
        <title>Helianthus annuus Genome sequencing and assembly Release 2.</title>
        <authorList>
            <person name="Gouzy J."/>
            <person name="Langlade N."/>
            <person name="Munos S."/>
        </authorList>
    </citation>
    <scope>NUCLEOTIDE SEQUENCE</scope>
    <source>
        <tissue evidence="1">Leaves</tissue>
    </source>
</reference>
<dbReference type="EMBL" id="MNCJ02000327">
    <property type="protein sequence ID" value="KAF5779620.1"/>
    <property type="molecule type" value="Genomic_DNA"/>
</dbReference>